<comment type="caution">
    <text evidence="2">The sequence shown here is derived from an EMBL/GenBank/DDBJ whole genome shotgun (WGS) entry which is preliminary data.</text>
</comment>
<evidence type="ECO:0000313" key="2">
    <source>
        <dbReference type="EMBL" id="GAA2212487.1"/>
    </source>
</evidence>
<dbReference type="Gene3D" id="3.90.226.10">
    <property type="entry name" value="2-enoyl-CoA Hydratase, Chain A, domain 1"/>
    <property type="match status" value="2"/>
</dbReference>
<dbReference type="EMBL" id="BAAAQX010000026">
    <property type="protein sequence ID" value="GAA2212487.1"/>
    <property type="molecule type" value="Genomic_DNA"/>
</dbReference>
<evidence type="ECO:0000256" key="1">
    <source>
        <dbReference type="SAM" id="MobiDB-lite"/>
    </source>
</evidence>
<protein>
    <submittedName>
        <fullName evidence="2">2,3-epoxybenzoyl-CoA dihydrolase</fullName>
    </submittedName>
</protein>
<name>A0ABN3CSZ8_9ACTN</name>
<dbReference type="NCBIfam" id="TIGR03222">
    <property type="entry name" value="benzo_boxC"/>
    <property type="match status" value="1"/>
</dbReference>
<dbReference type="PANTHER" id="PTHR11941:SF54">
    <property type="entry name" value="ENOYL-COA HYDRATASE, MITOCHONDRIAL"/>
    <property type="match status" value="1"/>
</dbReference>
<evidence type="ECO:0000313" key="3">
    <source>
        <dbReference type="Proteomes" id="UP001499843"/>
    </source>
</evidence>
<gene>
    <name evidence="2" type="primary">boxC</name>
    <name evidence="2" type="ORF">GCM10009850_079490</name>
</gene>
<feature type="region of interest" description="Disordered" evidence="1">
    <location>
        <begin position="223"/>
        <end position="245"/>
    </location>
</feature>
<dbReference type="Pfam" id="PF00378">
    <property type="entry name" value="ECH_1"/>
    <property type="match status" value="1"/>
</dbReference>
<dbReference type="InterPro" id="IPR029045">
    <property type="entry name" value="ClpP/crotonase-like_dom_sf"/>
</dbReference>
<dbReference type="PANTHER" id="PTHR11941">
    <property type="entry name" value="ENOYL-COA HYDRATASE-RELATED"/>
    <property type="match status" value="1"/>
</dbReference>
<proteinExistence type="predicted"/>
<dbReference type="CDD" id="cd06558">
    <property type="entry name" value="crotonase-like"/>
    <property type="match status" value="1"/>
</dbReference>
<dbReference type="InterPro" id="IPR017633">
    <property type="entry name" value="Benz-CoA_dihydrodiol_lyase"/>
</dbReference>
<reference evidence="2 3" key="1">
    <citation type="journal article" date="2019" name="Int. J. Syst. Evol. Microbiol.">
        <title>The Global Catalogue of Microorganisms (GCM) 10K type strain sequencing project: providing services to taxonomists for standard genome sequencing and annotation.</title>
        <authorList>
            <consortium name="The Broad Institute Genomics Platform"/>
            <consortium name="The Broad Institute Genome Sequencing Center for Infectious Disease"/>
            <person name="Wu L."/>
            <person name="Ma J."/>
        </authorList>
    </citation>
    <scope>NUCLEOTIDE SEQUENCE [LARGE SCALE GENOMIC DNA]</scope>
    <source>
        <strain evidence="2 3">JCM 16114</strain>
    </source>
</reference>
<organism evidence="2 3">
    <name type="scientific">Nonomuraea monospora</name>
    <dbReference type="NCBI Taxonomy" id="568818"/>
    <lineage>
        <taxon>Bacteria</taxon>
        <taxon>Bacillati</taxon>
        <taxon>Actinomycetota</taxon>
        <taxon>Actinomycetes</taxon>
        <taxon>Streptosporangiales</taxon>
        <taxon>Streptosporangiaceae</taxon>
        <taxon>Nonomuraea</taxon>
    </lineage>
</organism>
<keyword evidence="3" id="KW-1185">Reference proteome</keyword>
<dbReference type="RefSeq" id="WP_344487041.1">
    <property type="nucleotide sequence ID" value="NZ_BAAAQX010000026.1"/>
</dbReference>
<dbReference type="Proteomes" id="UP001499843">
    <property type="component" value="Unassembled WGS sequence"/>
</dbReference>
<dbReference type="InterPro" id="IPR001753">
    <property type="entry name" value="Enoyl-CoA_hydra/iso"/>
</dbReference>
<dbReference type="SUPFAM" id="SSF52096">
    <property type="entry name" value="ClpP/crotonase"/>
    <property type="match status" value="2"/>
</dbReference>
<accession>A0ABN3CSZ8</accession>
<sequence>MTVTFVTSPDRYRHWSLQVDGPVATVTLRVDEQGGLVPGYELKLNSYDLGVDIELYDLVQRLRFEHPEVKAVVLTGGLDRMFCAGANIRMLARSSHAWKVNFCKFTNETRNGIEDATEHSGQTWIAALNGTAAGGGYELALACDQIVLVDDGSSAVSLPEVPLLGVLPGTGGLTRLVDKRHVRKDRADLFATRAEGLRGSTAAAWGLVDAAVPRHSFAREVARRAEEAAATSPRPSGARGVRLTPLARKDEGDTITYPYVSARLDRSGRKVEITVAGPHDAPPADPAAQGADYWPLAMTRALDDLILHLRTNEPGLGIWLLRTAGDAGRVLAYDAQLHAADDWFAAEVRHYYKRTLKRLDVTSRSLIAVIEPGTAFAGLLAELALAADRQYMLEGVYEDRDDDATPAAVVLTAANDGDHPMGNGLSRLRSRFWGHDAELAAVLARLGEPLDAAAASELGLVTMALDDLDFEEELRIAVEERASLSPDALTGMEANHRFAGPETLETKIFGRLTAWQNWIFNRPNASGPDGALRRYGTGRKGDYDPERV</sequence>